<accession>A0AA39K1N3</accession>
<feature type="compositionally biased region" description="Basic residues" evidence="1">
    <location>
        <begin position="24"/>
        <end position="33"/>
    </location>
</feature>
<feature type="domain" description="F-box" evidence="2">
    <location>
        <begin position="48"/>
        <end position="103"/>
    </location>
</feature>
<proteinExistence type="predicted"/>
<reference evidence="3" key="1">
    <citation type="submission" date="2023-06" db="EMBL/GenBank/DDBJ databases">
        <authorList>
            <consortium name="Lawrence Berkeley National Laboratory"/>
            <person name="Ahrendt S."/>
            <person name="Sahu N."/>
            <person name="Indic B."/>
            <person name="Wong-Bajracharya J."/>
            <person name="Merenyi Z."/>
            <person name="Ke H.-M."/>
            <person name="Monk M."/>
            <person name="Kocsube S."/>
            <person name="Drula E."/>
            <person name="Lipzen A."/>
            <person name="Balint B."/>
            <person name="Henrissat B."/>
            <person name="Andreopoulos B."/>
            <person name="Martin F.M."/>
            <person name="Harder C.B."/>
            <person name="Rigling D."/>
            <person name="Ford K.L."/>
            <person name="Foster G.D."/>
            <person name="Pangilinan J."/>
            <person name="Papanicolaou A."/>
            <person name="Barry K."/>
            <person name="LaButti K."/>
            <person name="Viragh M."/>
            <person name="Koriabine M."/>
            <person name="Yan M."/>
            <person name="Riley R."/>
            <person name="Champramary S."/>
            <person name="Plett K.L."/>
            <person name="Tsai I.J."/>
            <person name="Slot J."/>
            <person name="Sipos G."/>
            <person name="Plett J."/>
            <person name="Nagy L.G."/>
            <person name="Grigoriev I.V."/>
        </authorList>
    </citation>
    <scope>NUCLEOTIDE SEQUENCE</scope>
    <source>
        <strain evidence="3">FPL87.14</strain>
    </source>
</reference>
<feature type="region of interest" description="Disordered" evidence="1">
    <location>
        <begin position="1"/>
        <end position="52"/>
    </location>
</feature>
<gene>
    <name evidence="3" type="ORF">EV421DRAFT_2031461</name>
</gene>
<dbReference type="PROSITE" id="PS50181">
    <property type="entry name" value="FBOX"/>
    <property type="match status" value="1"/>
</dbReference>
<dbReference type="Gene3D" id="3.80.10.10">
    <property type="entry name" value="Ribonuclease Inhibitor"/>
    <property type="match status" value="1"/>
</dbReference>
<feature type="compositionally biased region" description="Low complexity" evidence="1">
    <location>
        <begin position="34"/>
        <end position="52"/>
    </location>
</feature>
<sequence>MVVSTRSTKRSSDCGTSTQDARARKGRSKRKRLASLSPQRSPSPSRSSTTLSDLPNELLHEILTELPPSVETTIALATTCRHLNEFVMVHHFGRVSYQIFSRNDDDRPFTSFRVLRLSFIHKPRLSSIRCIFSDNFSKEMSEVQRSLAVLKAMGTEFHVSFKSMNWPKPPTKKHAAFFKDLSKLRCTTINTYASGPCAAARTGVPARIGSDTPCLTQLTTVTLTVHSAQVLTLHCFPDKTLNKVAETTLNSLQTLTLSECMVTFGTVAAFLESHQHIKSLDTGTWYPFTRITGRHGHEGSKRDLRRRLEPATRMSLSSVTGTTTAIQWLLSTPKAFPSLERVDITDGDVTGMQEALFLISQIPTVHHLRLHLQDLNKWLQFKIPGKRLKRAEELLTGITDFSISLDDQDVIHTVGIPIAAALIPNLERFHTTSRCSEREQLNFVKKMKDACPGLKVVAVDSHRLYMDLEWLRQKEKELDDKEELLDSEVSESEDE</sequence>
<dbReference type="Proteomes" id="UP001175226">
    <property type="component" value="Unassembled WGS sequence"/>
</dbReference>
<dbReference type="InterPro" id="IPR032675">
    <property type="entry name" value="LRR_dom_sf"/>
</dbReference>
<protein>
    <recommendedName>
        <fullName evidence="2">F-box domain-containing protein</fullName>
    </recommendedName>
</protein>
<dbReference type="InterPro" id="IPR036047">
    <property type="entry name" value="F-box-like_dom_sf"/>
</dbReference>
<evidence type="ECO:0000313" key="4">
    <source>
        <dbReference type="Proteomes" id="UP001175226"/>
    </source>
</evidence>
<keyword evidence="4" id="KW-1185">Reference proteome</keyword>
<dbReference type="AlphaFoldDB" id="A0AA39K1N3"/>
<dbReference type="Pfam" id="PF00646">
    <property type="entry name" value="F-box"/>
    <property type="match status" value="1"/>
</dbReference>
<organism evidence="3 4">
    <name type="scientific">Armillaria borealis</name>
    <dbReference type="NCBI Taxonomy" id="47425"/>
    <lineage>
        <taxon>Eukaryota</taxon>
        <taxon>Fungi</taxon>
        <taxon>Dikarya</taxon>
        <taxon>Basidiomycota</taxon>
        <taxon>Agaricomycotina</taxon>
        <taxon>Agaricomycetes</taxon>
        <taxon>Agaricomycetidae</taxon>
        <taxon>Agaricales</taxon>
        <taxon>Marasmiineae</taxon>
        <taxon>Physalacriaceae</taxon>
        <taxon>Armillaria</taxon>
    </lineage>
</organism>
<name>A0AA39K1N3_9AGAR</name>
<dbReference type="EMBL" id="JAUEPT010000005">
    <property type="protein sequence ID" value="KAK0451721.1"/>
    <property type="molecule type" value="Genomic_DNA"/>
</dbReference>
<dbReference type="SUPFAM" id="SSF81383">
    <property type="entry name" value="F-box domain"/>
    <property type="match status" value="1"/>
</dbReference>
<evidence type="ECO:0000259" key="2">
    <source>
        <dbReference type="PROSITE" id="PS50181"/>
    </source>
</evidence>
<evidence type="ECO:0000256" key="1">
    <source>
        <dbReference type="SAM" id="MobiDB-lite"/>
    </source>
</evidence>
<dbReference type="InterPro" id="IPR001810">
    <property type="entry name" value="F-box_dom"/>
</dbReference>
<comment type="caution">
    <text evidence="3">The sequence shown here is derived from an EMBL/GenBank/DDBJ whole genome shotgun (WGS) entry which is preliminary data.</text>
</comment>
<evidence type="ECO:0000313" key="3">
    <source>
        <dbReference type="EMBL" id="KAK0451721.1"/>
    </source>
</evidence>